<evidence type="ECO:0000256" key="1">
    <source>
        <dbReference type="ARBA" id="ARBA00004123"/>
    </source>
</evidence>
<evidence type="ECO:0008006" key="9">
    <source>
        <dbReference type="Google" id="ProtNLM"/>
    </source>
</evidence>
<feature type="compositionally biased region" description="Basic and acidic residues" evidence="6">
    <location>
        <begin position="1"/>
        <end position="17"/>
    </location>
</feature>
<feature type="region of interest" description="Disordered" evidence="6">
    <location>
        <begin position="207"/>
        <end position="318"/>
    </location>
</feature>
<dbReference type="GO" id="GO:0010468">
    <property type="term" value="P:regulation of gene expression"/>
    <property type="evidence" value="ECO:0007669"/>
    <property type="project" value="UniProtKB-ARBA"/>
</dbReference>
<accession>A0AAF0ET10</accession>
<dbReference type="PANTHER" id="PTHR21964">
    <property type="entry name" value="BREAST CANCER METASTASIS-SUPPRESSOR 1"/>
    <property type="match status" value="1"/>
</dbReference>
<evidence type="ECO:0000313" key="7">
    <source>
        <dbReference type="EMBL" id="WFD34584.1"/>
    </source>
</evidence>
<sequence length="590" mass="64309">MDSAAREQSESKLHPSSDAETEPLAFDDSMSNDDMQTEQPEDTAAPASTHPAPDSASDRPRSDLLGDSELSDYDGEDQKAPPTTYPPRPQYIDDGSSLSDADERHADPSALDALDGLAALAASVEHPAEEDPSSALSSVGDRIADADDEPADDEYADSDAATDTQIPTEPDAEFTPRKGMSTMQRAIIAAAGKRRAAATGGAPSLLQEYVDSSAPQSAATSRQASPAPESEAQAGAEDGDMPKEEAEDGAEADTGVPKGEREEEAEADGDGDADADAEADADADAEAEADADADADADGDGDGDGDGEAAAGDDSETVQWRQEAIDLLTRAEIGFAMLRDRLYIERMEELEAESAMLNEGTHPELQYLHTLIDTRKERRLALLESWQKRENTGHALRAQDDDDIAWLNWRDRAAGTRRHMIEDTYRKRRKLDQEKRLLEAPRLARRYQPFEADLLRKPVPWSAERGDDMRDYIAYPDVRGLEEYDTWMDMEQMGLPVPQGYAGYYRPEEVPPPEVYPPYYGGGAPYMVPYGAPGAPGYDVPVSVPYKAPVYVDGYGRMPMVEREYGPPVYEERQYAYADISAPPAPRTVA</sequence>
<evidence type="ECO:0000256" key="4">
    <source>
        <dbReference type="ARBA" id="ARBA00023163"/>
    </source>
</evidence>
<feature type="compositionally biased region" description="Acidic residues" evidence="6">
    <location>
        <begin position="262"/>
        <end position="316"/>
    </location>
</feature>
<keyword evidence="2" id="KW-0678">Repressor</keyword>
<protein>
    <recommendedName>
        <fullName evidence="9">Sds3-like protein</fullName>
    </recommendedName>
</protein>
<keyword evidence="4" id="KW-0804">Transcription</keyword>
<keyword evidence="8" id="KW-1185">Reference proteome</keyword>
<evidence type="ECO:0000313" key="8">
    <source>
        <dbReference type="Proteomes" id="UP001219933"/>
    </source>
</evidence>
<dbReference type="Pfam" id="PF08598">
    <property type="entry name" value="Sds3"/>
    <property type="match status" value="1"/>
</dbReference>
<evidence type="ECO:0000256" key="2">
    <source>
        <dbReference type="ARBA" id="ARBA00022491"/>
    </source>
</evidence>
<comment type="subcellular location">
    <subcellularLocation>
        <location evidence="1">Nucleus</location>
    </subcellularLocation>
</comment>
<evidence type="ECO:0000256" key="6">
    <source>
        <dbReference type="SAM" id="MobiDB-lite"/>
    </source>
</evidence>
<proteinExistence type="predicted"/>
<feature type="compositionally biased region" description="Acidic residues" evidence="6">
    <location>
        <begin position="146"/>
        <end position="157"/>
    </location>
</feature>
<name>A0AAF0ET10_9BASI</name>
<feature type="compositionally biased region" description="Polar residues" evidence="6">
    <location>
        <begin position="213"/>
        <end position="224"/>
    </location>
</feature>
<dbReference type="Proteomes" id="UP001219933">
    <property type="component" value="Chromosome 2"/>
</dbReference>
<feature type="region of interest" description="Disordered" evidence="6">
    <location>
        <begin position="1"/>
        <end position="109"/>
    </location>
</feature>
<dbReference type="InterPro" id="IPR013907">
    <property type="entry name" value="Sds3"/>
</dbReference>
<evidence type="ECO:0000256" key="5">
    <source>
        <dbReference type="ARBA" id="ARBA00023242"/>
    </source>
</evidence>
<keyword evidence="3" id="KW-0805">Transcription regulation</keyword>
<dbReference type="SMART" id="SM01401">
    <property type="entry name" value="Sds3"/>
    <property type="match status" value="1"/>
</dbReference>
<reference evidence="7" key="1">
    <citation type="submission" date="2023-03" db="EMBL/GenBank/DDBJ databases">
        <title>Mating type loci evolution in Malassezia.</title>
        <authorList>
            <person name="Coelho M.A."/>
        </authorList>
    </citation>
    <scope>NUCLEOTIDE SEQUENCE</scope>
    <source>
        <strain evidence="7">CBS 11721</strain>
    </source>
</reference>
<feature type="region of interest" description="Disordered" evidence="6">
    <location>
        <begin position="121"/>
        <end position="180"/>
    </location>
</feature>
<dbReference type="EMBL" id="CP119878">
    <property type="protein sequence ID" value="WFD34584.1"/>
    <property type="molecule type" value="Genomic_DNA"/>
</dbReference>
<organism evidence="7 8">
    <name type="scientific">Malassezia cuniculi</name>
    <dbReference type="NCBI Taxonomy" id="948313"/>
    <lineage>
        <taxon>Eukaryota</taxon>
        <taxon>Fungi</taxon>
        <taxon>Dikarya</taxon>
        <taxon>Basidiomycota</taxon>
        <taxon>Ustilaginomycotina</taxon>
        <taxon>Malasseziomycetes</taxon>
        <taxon>Malasseziales</taxon>
        <taxon>Malasseziaceae</taxon>
        <taxon>Malassezia</taxon>
    </lineage>
</organism>
<evidence type="ECO:0000256" key="3">
    <source>
        <dbReference type="ARBA" id="ARBA00023015"/>
    </source>
</evidence>
<gene>
    <name evidence="7" type="ORF">MCUN1_001425</name>
</gene>
<dbReference type="AlphaFoldDB" id="A0AAF0ET10"/>
<keyword evidence="5" id="KW-0539">Nucleus</keyword>
<dbReference type="GO" id="GO:0005654">
    <property type="term" value="C:nucleoplasm"/>
    <property type="evidence" value="ECO:0007669"/>
    <property type="project" value="UniProtKB-ARBA"/>
</dbReference>